<accession>A0A5A7UFF7</accession>
<evidence type="ECO:0000313" key="2">
    <source>
        <dbReference type="EMBL" id="KAA0053990.1"/>
    </source>
</evidence>
<organism evidence="2 4">
    <name type="scientific">Cucumis melo var. makuwa</name>
    <name type="common">Oriental melon</name>
    <dbReference type="NCBI Taxonomy" id="1194695"/>
    <lineage>
        <taxon>Eukaryota</taxon>
        <taxon>Viridiplantae</taxon>
        <taxon>Streptophyta</taxon>
        <taxon>Embryophyta</taxon>
        <taxon>Tracheophyta</taxon>
        <taxon>Spermatophyta</taxon>
        <taxon>Magnoliopsida</taxon>
        <taxon>eudicotyledons</taxon>
        <taxon>Gunneridae</taxon>
        <taxon>Pentapetalae</taxon>
        <taxon>rosids</taxon>
        <taxon>fabids</taxon>
        <taxon>Cucurbitales</taxon>
        <taxon>Cucurbitaceae</taxon>
        <taxon>Benincaseae</taxon>
        <taxon>Cucumis</taxon>
    </lineage>
</organism>
<dbReference type="Proteomes" id="UP000321393">
    <property type="component" value="Unassembled WGS sequence"/>
</dbReference>
<sequence>MATVFHALGAGSALSPPNSLHSSNTSLLHPSRSLSSFERKGRFFIVRSDGRGANRAFTPRSRSQHLITNAVAADTSSASTTSKPGYVIVF</sequence>
<comment type="caution">
    <text evidence="2">The sequence shown here is derived from an EMBL/GenBank/DDBJ whole genome shotgun (WGS) entry which is preliminary data.</text>
</comment>
<reference evidence="4 5" key="1">
    <citation type="submission" date="2019-08" db="EMBL/GenBank/DDBJ databases">
        <title>Draft genome sequences of two oriental melons (Cucumis melo L. var makuwa).</title>
        <authorList>
            <person name="Kwon S.-Y."/>
        </authorList>
    </citation>
    <scope>NUCLEOTIDE SEQUENCE [LARGE SCALE GENOMIC DNA]</scope>
    <source>
        <strain evidence="5">cv. Chang Bougi</strain>
        <strain evidence="4">cv. SW 3</strain>
        <tissue evidence="2">Leaf</tissue>
    </source>
</reference>
<name>A0A5A7UFF7_CUCMM</name>
<proteinExistence type="predicted"/>
<evidence type="ECO:0000313" key="3">
    <source>
        <dbReference type="EMBL" id="TYK20675.1"/>
    </source>
</evidence>
<dbReference type="EMBL" id="SSTE01008974">
    <property type="protein sequence ID" value="KAA0053990.1"/>
    <property type="molecule type" value="Genomic_DNA"/>
</dbReference>
<feature type="region of interest" description="Disordered" evidence="1">
    <location>
        <begin position="11"/>
        <end position="31"/>
    </location>
</feature>
<protein>
    <submittedName>
        <fullName evidence="2">Pyruvate dehydrogenase E1 component subunit beta-3</fullName>
    </submittedName>
</protein>
<dbReference type="STRING" id="1194695.A0A5A7UFF7"/>
<feature type="compositionally biased region" description="Low complexity" evidence="1">
    <location>
        <begin position="12"/>
        <end position="31"/>
    </location>
</feature>
<keyword evidence="2" id="KW-0670">Pyruvate</keyword>
<gene>
    <name evidence="3" type="ORF">E5676_scaffold480G00620</name>
    <name evidence="2" type="ORF">E6C27_scaffold318G00360</name>
</gene>
<evidence type="ECO:0000313" key="4">
    <source>
        <dbReference type="Proteomes" id="UP000321393"/>
    </source>
</evidence>
<evidence type="ECO:0000313" key="5">
    <source>
        <dbReference type="Proteomes" id="UP000321947"/>
    </source>
</evidence>
<dbReference type="AlphaFoldDB" id="A0A5A7UFF7"/>
<evidence type="ECO:0000256" key="1">
    <source>
        <dbReference type="SAM" id="MobiDB-lite"/>
    </source>
</evidence>
<dbReference type="EMBL" id="SSTD01006130">
    <property type="protein sequence ID" value="TYK20675.1"/>
    <property type="molecule type" value="Genomic_DNA"/>
</dbReference>
<dbReference type="Proteomes" id="UP000321947">
    <property type="component" value="Unassembled WGS sequence"/>
</dbReference>